<dbReference type="InterPro" id="IPR012347">
    <property type="entry name" value="Ferritin-like"/>
</dbReference>
<dbReference type="GO" id="GO:0005829">
    <property type="term" value="C:cytosol"/>
    <property type="evidence" value="ECO:0007669"/>
    <property type="project" value="TreeGrafter"/>
</dbReference>
<dbReference type="EMBL" id="JACIGI010000006">
    <property type="protein sequence ID" value="MBB4285324.1"/>
    <property type="molecule type" value="Genomic_DNA"/>
</dbReference>
<accession>A0A7W6RZ77</accession>
<name>A0A7W6RZ77_9PROT</name>
<comment type="caution">
    <text evidence="1">The sequence shown here is derived from an EMBL/GenBank/DDBJ whole genome shotgun (WGS) entry which is preliminary data.</text>
</comment>
<dbReference type="InterPro" id="IPR009078">
    <property type="entry name" value="Ferritin-like_SF"/>
</dbReference>
<dbReference type="GO" id="GO:0010124">
    <property type="term" value="P:phenylacetate catabolic process"/>
    <property type="evidence" value="ECO:0007669"/>
    <property type="project" value="InterPro"/>
</dbReference>
<dbReference type="SUPFAM" id="SSF47240">
    <property type="entry name" value="Ferritin-like"/>
    <property type="match status" value="1"/>
</dbReference>
<sequence>MGTTDADVTARIARGEKLADASEASAGYRAELMRVLAVFVDSELAGTAGLVPFINSAPGLRERATAARIVAEKFDHAQTVLEIMAPFGINPTLYVRAHCWASRLDRDLDLGSRRVGGDKRLNVFHAPLEGWLDAVTMNMLMGTAVSVQLGELADCSFRPLCAVMGDIAAREAAHAAAGETGIAQAIARGRTTAASQVAVDYWYPRVAHTFGRVDSLHFERYRQFGLRRHTNAELLNRWVAGINPRLTALGLTAPPIPS</sequence>
<keyword evidence="2" id="KW-1185">Reference proteome</keyword>
<evidence type="ECO:0000313" key="1">
    <source>
        <dbReference type="EMBL" id="MBB4285324.1"/>
    </source>
</evidence>
<organism evidence="1 2">
    <name type="scientific">Roseospira goensis</name>
    <dbReference type="NCBI Taxonomy" id="391922"/>
    <lineage>
        <taxon>Bacteria</taxon>
        <taxon>Pseudomonadati</taxon>
        <taxon>Pseudomonadota</taxon>
        <taxon>Alphaproteobacteria</taxon>
        <taxon>Rhodospirillales</taxon>
        <taxon>Rhodospirillaceae</taxon>
        <taxon>Roseospira</taxon>
    </lineage>
</organism>
<dbReference type="PANTHER" id="PTHR30458">
    <property type="entry name" value="PHENYLACETIC ACID DEGRADATION PROTEIN PAA"/>
    <property type="match status" value="1"/>
</dbReference>
<dbReference type="AlphaFoldDB" id="A0A7W6RZ77"/>
<gene>
    <name evidence="1" type="ORF">GGD88_001041</name>
</gene>
<proteinExistence type="predicted"/>
<dbReference type="Gene3D" id="1.20.1260.10">
    <property type="match status" value="1"/>
</dbReference>
<dbReference type="InterPro" id="IPR007814">
    <property type="entry name" value="PaaA_PaaC"/>
</dbReference>
<dbReference type="RefSeq" id="WP_184432406.1">
    <property type="nucleotide sequence ID" value="NZ_JACIGI010000006.1"/>
</dbReference>
<dbReference type="Pfam" id="PF05138">
    <property type="entry name" value="PaaA_PaaC"/>
    <property type="match status" value="1"/>
</dbReference>
<reference evidence="1 2" key="1">
    <citation type="submission" date="2020-08" db="EMBL/GenBank/DDBJ databases">
        <title>Genome sequencing of Purple Non-Sulfur Bacteria from various extreme environments.</title>
        <authorList>
            <person name="Mayer M."/>
        </authorList>
    </citation>
    <scope>NUCLEOTIDE SEQUENCE [LARGE SCALE GENOMIC DNA]</scope>
    <source>
        <strain evidence="1 2">JA135</strain>
    </source>
</reference>
<dbReference type="PANTHER" id="PTHR30458:SF0">
    <property type="entry name" value="1,2-PHENYLACETYL-COA EPOXIDASE, SUBUNIT C"/>
    <property type="match status" value="1"/>
</dbReference>
<protein>
    <submittedName>
        <fullName evidence="1">1,2-phenylacetyl-CoA epoxidase catalytic subunit</fullName>
    </submittedName>
</protein>
<dbReference type="InterPro" id="IPR052703">
    <property type="entry name" value="Aromatic_CoA_ox/epox"/>
</dbReference>
<evidence type="ECO:0000313" key="2">
    <source>
        <dbReference type="Proteomes" id="UP000555728"/>
    </source>
</evidence>
<dbReference type="Proteomes" id="UP000555728">
    <property type="component" value="Unassembled WGS sequence"/>
</dbReference>